<evidence type="ECO:0000256" key="4">
    <source>
        <dbReference type="ARBA" id="ARBA00022691"/>
    </source>
</evidence>
<dbReference type="PANTHER" id="PTHR40703:SF1">
    <property type="entry name" value="TRNA (PSEUDOURIDINE(54)-N(1))-METHYLTRANSFERASE"/>
    <property type="match status" value="1"/>
</dbReference>
<dbReference type="Gene3D" id="3.40.1280.10">
    <property type="match status" value="1"/>
</dbReference>
<name>A0A9W7GSA3_9STRA</name>
<organism evidence="6 7">
    <name type="scientific">Triparma columacea</name>
    <dbReference type="NCBI Taxonomy" id="722753"/>
    <lineage>
        <taxon>Eukaryota</taxon>
        <taxon>Sar</taxon>
        <taxon>Stramenopiles</taxon>
        <taxon>Ochrophyta</taxon>
        <taxon>Bolidophyceae</taxon>
        <taxon>Parmales</taxon>
        <taxon>Triparmaceae</taxon>
        <taxon>Triparma</taxon>
    </lineage>
</organism>
<dbReference type="SUPFAM" id="SSF75217">
    <property type="entry name" value="alpha/beta knot"/>
    <property type="match status" value="1"/>
</dbReference>
<accession>A0A9W7GSA3</accession>
<feature type="compositionally biased region" description="Basic and acidic residues" evidence="5">
    <location>
        <begin position="78"/>
        <end position="90"/>
    </location>
</feature>
<keyword evidence="7" id="KW-1185">Reference proteome</keyword>
<sequence length="216" mass="23979">MLFPRDSINKDKCITVEVCGHKVRELNPDERTCALCLQRTLLQHAGVKAAERAVARTNENKYIPPAVPNSAKPGQIPKSERNAQRTERKARENMIRRIDKATAEFSPPAGFRVYADDSLNSLMERLNEVESGGQTFVLHEDGDPLWEYLESDPPPPLGKPVTIVLGDQKGILPQDEAALSSFSALRVSVGTLSLLTSQVITIVHHYLDRRHVSGPH</sequence>
<dbReference type="GO" id="GO:0008757">
    <property type="term" value="F:S-adenosylmethionine-dependent methyltransferase activity"/>
    <property type="evidence" value="ECO:0007669"/>
    <property type="project" value="TreeGrafter"/>
</dbReference>
<keyword evidence="2" id="KW-0489">Methyltransferase</keyword>
<dbReference type="OrthoDB" id="10402930at2759"/>
<keyword evidence="1" id="KW-0963">Cytoplasm</keyword>
<dbReference type="GO" id="GO:0030488">
    <property type="term" value="P:tRNA methylation"/>
    <property type="evidence" value="ECO:0007669"/>
    <property type="project" value="TreeGrafter"/>
</dbReference>
<evidence type="ECO:0000256" key="1">
    <source>
        <dbReference type="ARBA" id="ARBA00022490"/>
    </source>
</evidence>
<evidence type="ECO:0000256" key="2">
    <source>
        <dbReference type="ARBA" id="ARBA00022603"/>
    </source>
</evidence>
<evidence type="ECO:0000313" key="6">
    <source>
        <dbReference type="EMBL" id="GMI49112.1"/>
    </source>
</evidence>
<dbReference type="Proteomes" id="UP001165065">
    <property type="component" value="Unassembled WGS sequence"/>
</dbReference>
<comment type="caution">
    <text evidence="6">The sequence shown here is derived from an EMBL/GenBank/DDBJ whole genome shotgun (WGS) entry which is preliminary data.</text>
</comment>
<reference evidence="7" key="1">
    <citation type="journal article" date="2023" name="Commun. Biol.">
        <title>Genome analysis of Parmales, the sister group of diatoms, reveals the evolutionary specialization of diatoms from phago-mixotrophs to photoautotrophs.</title>
        <authorList>
            <person name="Ban H."/>
            <person name="Sato S."/>
            <person name="Yoshikawa S."/>
            <person name="Yamada K."/>
            <person name="Nakamura Y."/>
            <person name="Ichinomiya M."/>
            <person name="Sato N."/>
            <person name="Blanc-Mathieu R."/>
            <person name="Endo H."/>
            <person name="Kuwata A."/>
            <person name="Ogata H."/>
        </authorList>
    </citation>
    <scope>NUCLEOTIDE SEQUENCE [LARGE SCALE GENOMIC DNA]</scope>
</reference>
<dbReference type="InterPro" id="IPR029028">
    <property type="entry name" value="Alpha/beta_knot_MTases"/>
</dbReference>
<dbReference type="EMBL" id="BRYA01000462">
    <property type="protein sequence ID" value="GMI49112.1"/>
    <property type="molecule type" value="Genomic_DNA"/>
</dbReference>
<evidence type="ECO:0000256" key="3">
    <source>
        <dbReference type="ARBA" id="ARBA00022679"/>
    </source>
</evidence>
<dbReference type="AlphaFoldDB" id="A0A9W7GSA3"/>
<dbReference type="InterPro" id="IPR007158">
    <property type="entry name" value="TrmY"/>
</dbReference>
<dbReference type="GO" id="GO:0008175">
    <property type="term" value="F:tRNA methyltransferase activity"/>
    <property type="evidence" value="ECO:0007669"/>
    <property type="project" value="InterPro"/>
</dbReference>
<dbReference type="InterPro" id="IPR029026">
    <property type="entry name" value="tRNA_m1G_MTases_N"/>
</dbReference>
<gene>
    <name evidence="6" type="ORF">TrCOL_g7440</name>
</gene>
<feature type="region of interest" description="Disordered" evidence="5">
    <location>
        <begin position="62"/>
        <end position="90"/>
    </location>
</feature>
<keyword evidence="4" id="KW-0949">S-adenosyl-L-methionine</keyword>
<keyword evidence="3" id="KW-0808">Transferase</keyword>
<evidence type="ECO:0000313" key="7">
    <source>
        <dbReference type="Proteomes" id="UP001165065"/>
    </source>
</evidence>
<protein>
    <submittedName>
        <fullName evidence="6">Uncharacterized protein</fullName>
    </submittedName>
</protein>
<proteinExistence type="predicted"/>
<dbReference type="Pfam" id="PF04013">
    <property type="entry name" value="Methyltrn_RNA_2"/>
    <property type="match status" value="1"/>
</dbReference>
<dbReference type="PANTHER" id="PTHR40703">
    <property type="entry name" value="TRNA (PSEUDOURIDINE(54)-N(1))-METHYLTRANSFERASE"/>
    <property type="match status" value="1"/>
</dbReference>
<evidence type="ECO:0000256" key="5">
    <source>
        <dbReference type="SAM" id="MobiDB-lite"/>
    </source>
</evidence>